<sequence>MLESVYIQQVIEEQLFGRQELFKGMSRPVLRRDEQGKLCLAVFLTLFSLHSFETGMFERPRYFILADISNAAVKEFIDTKYDHDFSDASGERDYDLRSREDPVTRNFYDETYAILDDVRKKYLETGVFDERRYRVYLKRITEHCPIAYRRFFRELSV</sequence>
<organism evidence="1 2">
    <name type="scientific">Stecheria intestinalis</name>
    <dbReference type="NCBI Taxonomy" id="2606630"/>
    <lineage>
        <taxon>Bacteria</taxon>
        <taxon>Bacillati</taxon>
        <taxon>Bacillota</taxon>
        <taxon>Erysipelotrichia</taxon>
        <taxon>Erysipelotrichales</taxon>
        <taxon>Erysipelotrichaceae</taxon>
        <taxon>Stecheria</taxon>
    </lineage>
</organism>
<gene>
    <name evidence="1" type="ORF">FYJ51_05875</name>
</gene>
<proteinExistence type="predicted"/>
<protein>
    <submittedName>
        <fullName evidence="1">Uncharacterized protein</fullName>
    </submittedName>
</protein>
<dbReference type="Proteomes" id="UP000461880">
    <property type="component" value="Unassembled WGS sequence"/>
</dbReference>
<dbReference type="EMBL" id="VUMN01000011">
    <property type="protein sequence ID" value="MSS58429.1"/>
    <property type="molecule type" value="Genomic_DNA"/>
</dbReference>
<accession>A0A7X2TF73</accession>
<dbReference type="RefSeq" id="WP_154504197.1">
    <property type="nucleotide sequence ID" value="NZ_VUMN01000011.1"/>
</dbReference>
<comment type="caution">
    <text evidence="1">The sequence shown here is derived from an EMBL/GenBank/DDBJ whole genome shotgun (WGS) entry which is preliminary data.</text>
</comment>
<evidence type="ECO:0000313" key="1">
    <source>
        <dbReference type="EMBL" id="MSS58429.1"/>
    </source>
</evidence>
<dbReference type="AlphaFoldDB" id="A0A7X2TF73"/>
<evidence type="ECO:0000313" key="2">
    <source>
        <dbReference type="Proteomes" id="UP000461880"/>
    </source>
</evidence>
<name>A0A7X2TF73_9FIRM</name>
<keyword evidence="2" id="KW-1185">Reference proteome</keyword>
<reference evidence="1 2" key="1">
    <citation type="submission" date="2019-08" db="EMBL/GenBank/DDBJ databases">
        <title>In-depth cultivation of the pig gut microbiome towards novel bacterial diversity and tailored functional studies.</title>
        <authorList>
            <person name="Wylensek D."/>
            <person name="Hitch T.C.A."/>
            <person name="Clavel T."/>
        </authorList>
    </citation>
    <scope>NUCLEOTIDE SEQUENCE [LARGE SCALE GENOMIC DNA]</scope>
    <source>
        <strain evidence="1 2">Oil+RF-744-GAM-WT-6</strain>
    </source>
</reference>